<dbReference type="AlphaFoldDB" id="A0A8D9P633"/>
<reference evidence="1 2" key="1">
    <citation type="submission" date="2015-09" db="EMBL/GenBank/DDBJ databases">
        <authorList>
            <consortium name="Pathogen Informatics"/>
        </authorList>
    </citation>
    <scope>NUCLEOTIDE SEQUENCE [LARGE SCALE GENOMIC DNA]</scope>
    <source>
        <strain evidence="1 2">2789STDY5608822</strain>
    </source>
</reference>
<sequence length="29" mass="3521">MIFCQIVKTDKKLKINFRMQQMTIFMNGL</sequence>
<organism evidence="1 2">
    <name type="scientific">Parabacteroides distasonis</name>
    <dbReference type="NCBI Taxonomy" id="823"/>
    <lineage>
        <taxon>Bacteria</taxon>
        <taxon>Pseudomonadati</taxon>
        <taxon>Bacteroidota</taxon>
        <taxon>Bacteroidia</taxon>
        <taxon>Bacteroidales</taxon>
        <taxon>Tannerellaceae</taxon>
        <taxon>Parabacteroides</taxon>
    </lineage>
</organism>
<gene>
    <name evidence="1" type="ORF">ERS852380_03253</name>
</gene>
<name>A0A8D9P633_PARDI</name>
<proteinExistence type="predicted"/>
<comment type="caution">
    <text evidence="1">The sequence shown here is derived from an EMBL/GenBank/DDBJ whole genome shotgun (WGS) entry which is preliminary data.</text>
</comment>
<evidence type="ECO:0000313" key="1">
    <source>
        <dbReference type="EMBL" id="CUO83870.1"/>
    </source>
</evidence>
<dbReference type="Proteomes" id="UP000095455">
    <property type="component" value="Unassembled WGS sequence"/>
</dbReference>
<dbReference type="EMBL" id="CYYK01000012">
    <property type="protein sequence ID" value="CUO83870.1"/>
    <property type="molecule type" value="Genomic_DNA"/>
</dbReference>
<evidence type="ECO:0000313" key="2">
    <source>
        <dbReference type="Proteomes" id="UP000095455"/>
    </source>
</evidence>
<accession>A0A8D9P633</accession>
<protein>
    <submittedName>
        <fullName evidence="1">Uncharacterized protein</fullName>
    </submittedName>
</protein>